<dbReference type="InterPro" id="IPR008930">
    <property type="entry name" value="Terpenoid_cyclase/PrenylTrfase"/>
</dbReference>
<protein>
    <recommendedName>
        <fullName evidence="2">Squalene cyclase N-terminal domain-containing protein</fullName>
    </recommendedName>
</protein>
<dbReference type="SUPFAM" id="SSF48239">
    <property type="entry name" value="Terpenoid cyclases/Protein prenyltransferases"/>
    <property type="match status" value="2"/>
</dbReference>
<dbReference type="AlphaFoldDB" id="A0A8S9GTI3"/>
<dbReference type="GO" id="GO:0042300">
    <property type="term" value="F:beta-amyrin synthase activity"/>
    <property type="evidence" value="ECO:0007669"/>
    <property type="project" value="TreeGrafter"/>
</dbReference>
<dbReference type="GO" id="GO:0005811">
    <property type="term" value="C:lipid droplet"/>
    <property type="evidence" value="ECO:0007669"/>
    <property type="project" value="InterPro"/>
</dbReference>
<dbReference type="PANTHER" id="PTHR11764:SF70">
    <property type="entry name" value="TERPENE CYCLASE_MUTASE FAMILY MEMBER"/>
    <property type="match status" value="1"/>
</dbReference>
<sequence>MWRLRIGAAAKDDHHLFSTNNYVGRQTWEFDAEAGSPAEFAGMEQARRNFSLNRSRFKTSGDLLWRIQFLSEKKFEQKIPRVRVEDAEKITYEDAKTAMRRGILYLAALQAKDGHWPAENSGIMFLNSPFVSSSFSKQFIRLRIGAAAKDDHHLFSTNNYVGRQTWEFDAEAGSPAEFAGMEQARRNFSLNRSRFKTSGDLLWRIQFLSEKKFEQKIPRVRVEDAEKITYEDAKTTMRRGILYLAALQAKDGHWPAENSGIMFLNSPFFICLYITGHLEEIFTVEHRKEFLRYMYNHQV</sequence>
<dbReference type="GO" id="GO:0016104">
    <property type="term" value="P:triterpenoid biosynthetic process"/>
    <property type="evidence" value="ECO:0007669"/>
    <property type="project" value="InterPro"/>
</dbReference>
<comment type="caution">
    <text evidence="1">The sequence shown here is derived from an EMBL/GenBank/DDBJ whole genome shotgun (WGS) entry which is preliminary data.</text>
</comment>
<dbReference type="PANTHER" id="PTHR11764">
    <property type="entry name" value="TERPENE CYCLASE/MUTASE FAMILY MEMBER"/>
    <property type="match status" value="1"/>
</dbReference>
<accession>A0A8S9GTI3</accession>
<dbReference type="InterPro" id="IPR018333">
    <property type="entry name" value="Squalene_cyclase"/>
</dbReference>
<gene>
    <name evidence="1" type="ORF">F2Q70_00022840</name>
</gene>
<evidence type="ECO:0008006" key="2">
    <source>
        <dbReference type="Google" id="ProtNLM"/>
    </source>
</evidence>
<reference evidence="1" key="1">
    <citation type="submission" date="2019-12" db="EMBL/GenBank/DDBJ databases">
        <title>Genome sequencing and annotation of Brassica cretica.</title>
        <authorList>
            <person name="Studholme D.J."/>
            <person name="Sarris P.F."/>
        </authorList>
    </citation>
    <scope>NUCLEOTIDE SEQUENCE</scope>
    <source>
        <strain evidence="1">PFS-102/07</strain>
        <tissue evidence="1">Leaf</tissue>
    </source>
</reference>
<name>A0A8S9GTI3_BRACR</name>
<proteinExistence type="predicted"/>
<evidence type="ECO:0000313" key="1">
    <source>
        <dbReference type="EMBL" id="KAF2548400.1"/>
    </source>
</evidence>
<dbReference type="EMBL" id="QGKY02001925">
    <property type="protein sequence ID" value="KAF2548400.1"/>
    <property type="molecule type" value="Genomic_DNA"/>
</dbReference>
<organism evidence="1">
    <name type="scientific">Brassica cretica</name>
    <name type="common">Mustard</name>
    <dbReference type="NCBI Taxonomy" id="69181"/>
    <lineage>
        <taxon>Eukaryota</taxon>
        <taxon>Viridiplantae</taxon>
        <taxon>Streptophyta</taxon>
        <taxon>Embryophyta</taxon>
        <taxon>Tracheophyta</taxon>
        <taxon>Spermatophyta</taxon>
        <taxon>Magnoliopsida</taxon>
        <taxon>eudicotyledons</taxon>
        <taxon>Gunneridae</taxon>
        <taxon>Pentapetalae</taxon>
        <taxon>rosids</taxon>
        <taxon>malvids</taxon>
        <taxon>Brassicales</taxon>
        <taxon>Brassicaceae</taxon>
        <taxon>Brassiceae</taxon>
        <taxon>Brassica</taxon>
    </lineage>
</organism>